<organism evidence="1 2">
    <name type="scientific">Streptomyces rimosus subsp. rimosus</name>
    <dbReference type="NCBI Taxonomy" id="132474"/>
    <lineage>
        <taxon>Bacteria</taxon>
        <taxon>Bacillati</taxon>
        <taxon>Actinomycetota</taxon>
        <taxon>Actinomycetes</taxon>
        <taxon>Kitasatosporales</taxon>
        <taxon>Streptomycetaceae</taxon>
        <taxon>Streptomyces</taxon>
    </lineage>
</organism>
<proteinExistence type="predicted"/>
<evidence type="ECO:0000313" key="1">
    <source>
        <dbReference type="EMBL" id="UNZ05151.1"/>
    </source>
</evidence>
<dbReference type="Proteomes" id="UP000829494">
    <property type="component" value="Chromosome"/>
</dbReference>
<protein>
    <submittedName>
        <fullName evidence="1">Uncharacterized protein</fullName>
    </submittedName>
</protein>
<evidence type="ECO:0000313" key="2">
    <source>
        <dbReference type="Proteomes" id="UP000829494"/>
    </source>
</evidence>
<accession>A0ABY3Z4A8</accession>
<dbReference type="GeneID" id="66855740"/>
<gene>
    <name evidence="1" type="ORF">SRIMR7_23625</name>
</gene>
<dbReference type="RefSeq" id="WP_003979813.1">
    <property type="nucleotide sequence ID" value="NZ_CP043497.1"/>
</dbReference>
<keyword evidence="2" id="KW-1185">Reference proteome</keyword>
<reference evidence="1 2" key="1">
    <citation type="submission" date="2022-03" db="EMBL/GenBank/DDBJ databases">
        <title>Complete genome of Streptomyces rimosus ssp. rimosus R7 (=ATCC 10970).</title>
        <authorList>
            <person name="Beganovic S."/>
            <person name="Ruckert C."/>
            <person name="Busche T."/>
            <person name="Kalinowski J."/>
            <person name="Wittmann C."/>
        </authorList>
    </citation>
    <scope>NUCLEOTIDE SEQUENCE [LARGE SCALE GENOMIC DNA]</scope>
    <source>
        <strain evidence="1 2">R7</strain>
    </source>
</reference>
<name>A0ABY3Z4A8_STRRM</name>
<sequence>MLESLRLDYQGIRAYLRGPEVREFVDTHAAQVAARVRASLPADVVVTVRSYTTDRGAATVAVEDVRAMAWQARDGLLTRAAGAAGLEVKAWQR</sequence>
<dbReference type="EMBL" id="CP094298">
    <property type="protein sequence ID" value="UNZ05151.1"/>
    <property type="molecule type" value="Genomic_DNA"/>
</dbReference>